<sequence length="349" mass="39249">MANIHEFECRDLTLQKVVVYSDRAEVSRVIKVDLHKGINEVHVKNYGKCVDLWNGTDFMCQCIRPNTQGRYCEDSDTLYDDQSVEGCFYYDQGTLNDNTKYPFYFDNNGMTVDMCKNQMMSSISVIFTTFSADNNPCKNNATLCGNSTQGVCINLPSDTDGGNSTDTGYLCVCAPGSNCANETNECVPDNCLYQSTCVDLFRDYNCICLPGTNGKNCENNINDCIPVNVDGQWYPTPCNTKDSQATCQDGINSYSCTCGSQWTGYNCSMNIIIRDVPLAIYGEINLEMVPLLEELMKNPALIKDMVPFILGTKTYDERYALSWSVGDFFEWISFEQKALHLEYVLKIPK</sequence>
<evidence type="ECO:0000259" key="3">
    <source>
        <dbReference type="PROSITE" id="PS50026"/>
    </source>
</evidence>
<dbReference type="PANTHER" id="PTHR24033:SF224">
    <property type="entry name" value="C-TYPE LECTIN"/>
    <property type="match status" value="1"/>
</dbReference>
<dbReference type="CDD" id="cd00054">
    <property type="entry name" value="EGF_CA"/>
    <property type="match status" value="1"/>
</dbReference>
<dbReference type="EMBL" id="LIAE01006205">
    <property type="protein sequence ID" value="PAV92419.1"/>
    <property type="molecule type" value="Genomic_DNA"/>
</dbReference>
<comment type="caution">
    <text evidence="4">The sequence shown here is derived from an EMBL/GenBank/DDBJ whole genome shotgun (WGS) entry which is preliminary data.</text>
</comment>
<feature type="domain" description="EGF-like" evidence="3">
    <location>
        <begin position="220"/>
        <end position="268"/>
    </location>
</feature>
<keyword evidence="1 2" id="KW-1015">Disulfide bond</keyword>
<evidence type="ECO:0000256" key="2">
    <source>
        <dbReference type="PROSITE-ProRule" id="PRU00076"/>
    </source>
</evidence>
<dbReference type="AlphaFoldDB" id="A0A2A2M1X7"/>
<dbReference type="Pfam" id="PF13600">
    <property type="entry name" value="DUF4140"/>
    <property type="match status" value="1"/>
</dbReference>
<organism evidence="4 5">
    <name type="scientific">Diploscapter pachys</name>
    <dbReference type="NCBI Taxonomy" id="2018661"/>
    <lineage>
        <taxon>Eukaryota</taxon>
        <taxon>Metazoa</taxon>
        <taxon>Ecdysozoa</taxon>
        <taxon>Nematoda</taxon>
        <taxon>Chromadorea</taxon>
        <taxon>Rhabditida</taxon>
        <taxon>Rhabditina</taxon>
        <taxon>Rhabditomorpha</taxon>
        <taxon>Rhabditoidea</taxon>
        <taxon>Rhabditidae</taxon>
        <taxon>Diploscapter</taxon>
    </lineage>
</organism>
<dbReference type="Pfam" id="PF00008">
    <property type="entry name" value="EGF"/>
    <property type="match status" value="1"/>
</dbReference>
<dbReference type="GO" id="GO:0005509">
    <property type="term" value="F:calcium ion binding"/>
    <property type="evidence" value="ECO:0007669"/>
    <property type="project" value="InterPro"/>
</dbReference>
<dbReference type="PROSITE" id="PS00022">
    <property type="entry name" value="EGF_1"/>
    <property type="match status" value="2"/>
</dbReference>
<reference evidence="4 5" key="1">
    <citation type="journal article" date="2017" name="Curr. Biol.">
        <title>Genome architecture and evolution of a unichromosomal asexual nematode.</title>
        <authorList>
            <person name="Fradin H."/>
            <person name="Zegar C."/>
            <person name="Gutwein M."/>
            <person name="Lucas J."/>
            <person name="Kovtun M."/>
            <person name="Corcoran D."/>
            <person name="Baugh L.R."/>
            <person name="Kiontke K."/>
            <person name="Gunsalus K."/>
            <person name="Fitch D.H."/>
            <person name="Piano F."/>
        </authorList>
    </citation>
    <scope>NUCLEOTIDE SEQUENCE [LARGE SCALE GENOMIC DNA]</scope>
    <source>
        <strain evidence="4">PF1309</strain>
    </source>
</reference>
<dbReference type="SMART" id="SM00181">
    <property type="entry name" value="EGF"/>
    <property type="match status" value="3"/>
</dbReference>
<dbReference type="InterPro" id="IPR000742">
    <property type="entry name" value="EGF"/>
</dbReference>
<dbReference type="PROSITE" id="PS00010">
    <property type="entry name" value="ASX_HYDROXYL"/>
    <property type="match status" value="2"/>
</dbReference>
<protein>
    <recommendedName>
        <fullName evidence="3">EGF-like domain-containing protein</fullName>
    </recommendedName>
</protein>
<evidence type="ECO:0000313" key="5">
    <source>
        <dbReference type="Proteomes" id="UP000218231"/>
    </source>
</evidence>
<name>A0A2A2M1X7_9BILA</name>
<dbReference type="InterPro" id="IPR001881">
    <property type="entry name" value="EGF-like_Ca-bd_dom"/>
</dbReference>
<dbReference type="PROSITE" id="PS01187">
    <property type="entry name" value="EGF_CA"/>
    <property type="match status" value="1"/>
</dbReference>
<feature type="disulfide bond" evidence="2">
    <location>
        <begin position="258"/>
        <end position="267"/>
    </location>
</feature>
<keyword evidence="2" id="KW-0245">EGF-like domain</keyword>
<dbReference type="InterPro" id="IPR018097">
    <property type="entry name" value="EGF_Ca-bd_CS"/>
</dbReference>
<dbReference type="STRING" id="2018661.A0A2A2M1X7"/>
<dbReference type="Proteomes" id="UP000218231">
    <property type="component" value="Unassembled WGS sequence"/>
</dbReference>
<dbReference type="OrthoDB" id="5800348at2759"/>
<gene>
    <name evidence="4" type="ORF">WR25_12762</name>
</gene>
<accession>A0A2A2M1X7</accession>
<feature type="disulfide bond" evidence="2">
    <location>
        <begin position="208"/>
        <end position="217"/>
    </location>
</feature>
<dbReference type="InterPro" id="IPR051830">
    <property type="entry name" value="NOTCH_homolog"/>
</dbReference>
<keyword evidence="5" id="KW-1185">Reference proteome</keyword>
<comment type="caution">
    <text evidence="2">Lacks conserved residue(s) required for the propagation of feature annotation.</text>
</comment>
<dbReference type="SUPFAM" id="SSF57196">
    <property type="entry name" value="EGF/Laminin"/>
    <property type="match status" value="2"/>
</dbReference>
<dbReference type="PANTHER" id="PTHR24033">
    <property type="entry name" value="EGF-LIKE DOMAIN-CONTAINING PROTEIN"/>
    <property type="match status" value="1"/>
</dbReference>
<evidence type="ECO:0000256" key="1">
    <source>
        <dbReference type="ARBA" id="ARBA00023157"/>
    </source>
</evidence>
<dbReference type="InterPro" id="IPR000152">
    <property type="entry name" value="EGF-type_Asp/Asn_hydroxyl_site"/>
</dbReference>
<dbReference type="PROSITE" id="PS50026">
    <property type="entry name" value="EGF_3"/>
    <property type="match status" value="2"/>
</dbReference>
<dbReference type="InterPro" id="IPR025554">
    <property type="entry name" value="DUF4140"/>
</dbReference>
<evidence type="ECO:0000313" key="4">
    <source>
        <dbReference type="EMBL" id="PAV92419.1"/>
    </source>
</evidence>
<dbReference type="Gene3D" id="2.10.25.10">
    <property type="entry name" value="Laminin"/>
    <property type="match status" value="2"/>
</dbReference>
<feature type="domain" description="EGF-like" evidence="3">
    <location>
        <begin position="182"/>
        <end position="218"/>
    </location>
</feature>
<dbReference type="SMART" id="SM00179">
    <property type="entry name" value="EGF_CA"/>
    <property type="match status" value="2"/>
</dbReference>
<proteinExistence type="predicted"/>